<dbReference type="GO" id="GO:0003677">
    <property type="term" value="F:DNA binding"/>
    <property type="evidence" value="ECO:0007669"/>
    <property type="project" value="InterPro"/>
</dbReference>
<accession>A0A9X3N6N9</accession>
<dbReference type="SUPFAM" id="SSF47413">
    <property type="entry name" value="lambda repressor-like DNA-binding domains"/>
    <property type="match status" value="1"/>
</dbReference>
<dbReference type="RefSeq" id="WP_270023587.1">
    <property type="nucleotide sequence ID" value="NZ_JAPDDP010000004.1"/>
</dbReference>
<comment type="caution">
    <text evidence="1">The sequence shown here is derived from an EMBL/GenBank/DDBJ whole genome shotgun (WGS) entry which is preliminary data.</text>
</comment>
<dbReference type="AlphaFoldDB" id="A0A9X3N6N9"/>
<proteinExistence type="predicted"/>
<sequence length="174" mass="18935">MLAPPTALFQLSRRLTNETQERLGEVLGISASQVCRLERGGQVVSPTRWKEMLPRFAIGTRADDEELPLHILFELTPSGYRLVSVPGCLGVFADWQLALAVAALLDCLSPFTVVAHPVWLDAAMGWTDSSETGPDQLVLIDEQGQAPESVVHRATREPAATYVSGLLQSLPSRS</sequence>
<name>A0A9X3N6N9_9ACTN</name>
<dbReference type="CDD" id="cd00093">
    <property type="entry name" value="HTH_XRE"/>
    <property type="match status" value="1"/>
</dbReference>
<evidence type="ECO:0000313" key="1">
    <source>
        <dbReference type="EMBL" id="MDA0179317.1"/>
    </source>
</evidence>
<gene>
    <name evidence="1" type="ORF">OJ997_03325</name>
</gene>
<dbReference type="InterPro" id="IPR010982">
    <property type="entry name" value="Lambda_DNA-bd_dom_sf"/>
</dbReference>
<dbReference type="Proteomes" id="UP001147653">
    <property type="component" value="Unassembled WGS sequence"/>
</dbReference>
<evidence type="ECO:0000313" key="2">
    <source>
        <dbReference type="Proteomes" id="UP001147653"/>
    </source>
</evidence>
<protein>
    <submittedName>
        <fullName evidence="1">Helix-turn-helix domain-containing protein</fullName>
    </submittedName>
</protein>
<reference evidence="1" key="1">
    <citation type="submission" date="2022-10" db="EMBL/GenBank/DDBJ databases">
        <title>The WGS of Solirubrobacter phytolaccae KCTC 29190.</title>
        <authorList>
            <person name="Jiang Z."/>
        </authorList>
    </citation>
    <scope>NUCLEOTIDE SEQUENCE</scope>
    <source>
        <strain evidence="1">KCTC 29190</strain>
    </source>
</reference>
<dbReference type="EMBL" id="JAPDDP010000004">
    <property type="protein sequence ID" value="MDA0179317.1"/>
    <property type="molecule type" value="Genomic_DNA"/>
</dbReference>
<keyword evidence="2" id="KW-1185">Reference proteome</keyword>
<dbReference type="InterPro" id="IPR001387">
    <property type="entry name" value="Cro/C1-type_HTH"/>
</dbReference>
<organism evidence="1 2">
    <name type="scientific">Solirubrobacter phytolaccae</name>
    <dbReference type="NCBI Taxonomy" id="1404360"/>
    <lineage>
        <taxon>Bacteria</taxon>
        <taxon>Bacillati</taxon>
        <taxon>Actinomycetota</taxon>
        <taxon>Thermoleophilia</taxon>
        <taxon>Solirubrobacterales</taxon>
        <taxon>Solirubrobacteraceae</taxon>
        <taxon>Solirubrobacter</taxon>
    </lineage>
</organism>